<protein>
    <submittedName>
        <fullName evidence="1">Uncharacterized protein</fullName>
    </submittedName>
</protein>
<proteinExistence type="predicted"/>
<organism evidence="1 2">
    <name type="scientific">Linum trigynum</name>
    <dbReference type="NCBI Taxonomy" id="586398"/>
    <lineage>
        <taxon>Eukaryota</taxon>
        <taxon>Viridiplantae</taxon>
        <taxon>Streptophyta</taxon>
        <taxon>Embryophyta</taxon>
        <taxon>Tracheophyta</taxon>
        <taxon>Spermatophyta</taxon>
        <taxon>Magnoliopsida</taxon>
        <taxon>eudicotyledons</taxon>
        <taxon>Gunneridae</taxon>
        <taxon>Pentapetalae</taxon>
        <taxon>rosids</taxon>
        <taxon>fabids</taxon>
        <taxon>Malpighiales</taxon>
        <taxon>Linaceae</taxon>
        <taxon>Linum</taxon>
    </lineage>
</organism>
<sequence length="104" mass="11546">MLEAGASSSSLRVCSKQPRAQIYQLRHVSHRLILLHHPNRNHCCEHPQPLYLALQLACPESKGKSVPTIVEIAASIIVAIWEAVAETAISWPWMSKAGFLPLLK</sequence>
<gene>
    <name evidence="1" type="ORF">LTRI10_LOCUS19606</name>
</gene>
<keyword evidence="2" id="KW-1185">Reference proteome</keyword>
<dbReference type="EMBL" id="OZ034816">
    <property type="protein sequence ID" value="CAL1377998.1"/>
    <property type="molecule type" value="Genomic_DNA"/>
</dbReference>
<evidence type="ECO:0000313" key="2">
    <source>
        <dbReference type="Proteomes" id="UP001497516"/>
    </source>
</evidence>
<dbReference type="AlphaFoldDB" id="A0AAV2DWU0"/>
<accession>A0AAV2DWU0</accession>
<evidence type="ECO:0000313" key="1">
    <source>
        <dbReference type="EMBL" id="CAL1377998.1"/>
    </source>
</evidence>
<reference evidence="1 2" key="1">
    <citation type="submission" date="2024-04" db="EMBL/GenBank/DDBJ databases">
        <authorList>
            <person name="Fracassetti M."/>
        </authorList>
    </citation>
    <scope>NUCLEOTIDE SEQUENCE [LARGE SCALE GENOMIC DNA]</scope>
</reference>
<dbReference type="Proteomes" id="UP001497516">
    <property type="component" value="Chromosome 3"/>
</dbReference>
<name>A0AAV2DWU0_9ROSI</name>